<organism evidence="7 8">
    <name type="scientific">Trabulsiella odontotermitis</name>
    <dbReference type="NCBI Taxonomy" id="379893"/>
    <lineage>
        <taxon>Bacteria</taxon>
        <taxon>Pseudomonadati</taxon>
        <taxon>Pseudomonadota</taxon>
        <taxon>Gammaproteobacteria</taxon>
        <taxon>Enterobacterales</taxon>
        <taxon>Enterobacteriaceae</taxon>
        <taxon>Trabulsiella</taxon>
    </lineage>
</organism>
<comment type="caution">
    <text evidence="7">The sequence shown here is derived from an EMBL/GenBank/DDBJ whole genome shotgun (WGS) entry which is preliminary data.</text>
</comment>
<keyword evidence="7" id="KW-0436">Ligase</keyword>
<keyword evidence="8" id="KW-1185">Reference proteome</keyword>
<reference evidence="7 8" key="1">
    <citation type="journal article" date="2015" name="Appl. Environ. Microbiol.">
        <title>The Enterobacterium Trabulsiella odontotermitis Presents Novel Adaptations Related to Its Association with Fungus-Growing Termites.</title>
        <authorList>
            <person name="Sapountzis P."/>
            <person name="Gruntjes T."/>
            <person name="Otani S."/>
            <person name="Estevez J."/>
            <person name="da Costa R.R."/>
            <person name="Plunkett G.3rd."/>
            <person name="Perna N.T."/>
            <person name="Poulsen M."/>
        </authorList>
    </citation>
    <scope>NUCLEOTIDE SEQUENCE [LARGE SCALE GENOMIC DNA]</scope>
    <source>
        <strain evidence="7 8">12</strain>
    </source>
</reference>
<proteinExistence type="predicted"/>
<dbReference type="Pfam" id="PF04932">
    <property type="entry name" value="Wzy_C"/>
    <property type="match status" value="1"/>
</dbReference>
<evidence type="ECO:0000313" key="7">
    <source>
        <dbReference type="EMBL" id="KNC94290.1"/>
    </source>
</evidence>
<dbReference type="PANTHER" id="PTHR37422:SF17">
    <property type="entry name" value="O-ANTIGEN LIGASE"/>
    <property type="match status" value="1"/>
</dbReference>
<feature type="transmembrane region" description="Helical" evidence="5">
    <location>
        <begin position="56"/>
        <end position="77"/>
    </location>
</feature>
<evidence type="ECO:0000259" key="6">
    <source>
        <dbReference type="Pfam" id="PF04932"/>
    </source>
</evidence>
<evidence type="ECO:0000256" key="2">
    <source>
        <dbReference type="ARBA" id="ARBA00022692"/>
    </source>
</evidence>
<feature type="domain" description="O-antigen ligase-related" evidence="6">
    <location>
        <begin position="190"/>
        <end position="341"/>
    </location>
</feature>
<feature type="transmembrane region" description="Helical" evidence="5">
    <location>
        <begin position="33"/>
        <end position="49"/>
    </location>
</feature>
<comment type="subcellular location">
    <subcellularLocation>
        <location evidence="1">Membrane</location>
        <topology evidence="1">Multi-pass membrane protein</topology>
    </subcellularLocation>
</comment>
<dbReference type="OrthoDB" id="6502028at2"/>
<feature type="transmembrane region" description="Helical" evidence="5">
    <location>
        <begin position="89"/>
        <end position="107"/>
    </location>
</feature>
<keyword evidence="4 5" id="KW-0472">Membrane</keyword>
<feature type="transmembrane region" description="Helical" evidence="5">
    <location>
        <begin position="119"/>
        <end position="140"/>
    </location>
</feature>
<feature type="transmembrane region" description="Helical" evidence="5">
    <location>
        <begin position="152"/>
        <end position="173"/>
    </location>
</feature>
<feature type="transmembrane region" description="Helical" evidence="5">
    <location>
        <begin position="204"/>
        <end position="221"/>
    </location>
</feature>
<dbReference type="InterPro" id="IPR007016">
    <property type="entry name" value="O-antigen_ligase-rel_domated"/>
</dbReference>
<dbReference type="AlphaFoldDB" id="A0A0L0GYL7"/>
<protein>
    <submittedName>
        <fullName evidence="7">Ligase</fullName>
    </submittedName>
</protein>
<sequence length="405" mass="46327">MEKVRLRLYQLVLTLTLASLMLTLANSGKQREFFYFSVYASIIGLFIEWKKINLSTFSIALPILLTGVINLCWYFAYEYHNEGINTYNEYLMASKKLILGSILVFYLDRFRSYISAQTFQGCFLLASGTGFFLASIYALWQVTHGMVRAEMGINRATVSAYIYSVLSLSFIYSLYLHKKVALYVMAGMLTLFSWYIILLTGTRAAMGLFFIFSILLTMYHFRKIPIKSIAIFFASIIVLVLVSYKPYIKPKIDQTVTEIHSFHQGQDDTSLGARFSMWVVGVENGLAYPLGQSMGSREQWTGRYVKEHPNFSSSMLYIHVHLHNEFIEKFSLQGVPGVIFLAFLFVSLLLQGFRKQNAILLMTTISLLLYGMTDVILLSSEALIFFLVMFALSISFNSEKFILQQ</sequence>
<dbReference type="GO" id="GO:0016020">
    <property type="term" value="C:membrane"/>
    <property type="evidence" value="ECO:0007669"/>
    <property type="project" value="UniProtKB-SubCell"/>
</dbReference>
<name>A0A0L0GYL7_9ENTR</name>
<evidence type="ECO:0000313" key="8">
    <source>
        <dbReference type="Proteomes" id="UP000037393"/>
    </source>
</evidence>
<dbReference type="RefSeq" id="WP_049856507.1">
    <property type="nucleotide sequence ID" value="NZ_JNGI01000029.1"/>
</dbReference>
<feature type="transmembrane region" description="Helical" evidence="5">
    <location>
        <begin position="357"/>
        <end position="377"/>
    </location>
</feature>
<evidence type="ECO:0000256" key="3">
    <source>
        <dbReference type="ARBA" id="ARBA00022989"/>
    </source>
</evidence>
<dbReference type="GO" id="GO:0016874">
    <property type="term" value="F:ligase activity"/>
    <property type="evidence" value="ECO:0007669"/>
    <property type="project" value="UniProtKB-KW"/>
</dbReference>
<dbReference type="Proteomes" id="UP000037393">
    <property type="component" value="Unassembled WGS sequence"/>
</dbReference>
<dbReference type="PANTHER" id="PTHR37422">
    <property type="entry name" value="TEICHURONIC ACID BIOSYNTHESIS PROTEIN TUAE"/>
    <property type="match status" value="1"/>
</dbReference>
<evidence type="ECO:0000256" key="4">
    <source>
        <dbReference type="ARBA" id="ARBA00023136"/>
    </source>
</evidence>
<gene>
    <name evidence="7" type="ORF">GM31_15195</name>
</gene>
<evidence type="ECO:0000256" key="5">
    <source>
        <dbReference type="SAM" id="Phobius"/>
    </source>
</evidence>
<evidence type="ECO:0000256" key="1">
    <source>
        <dbReference type="ARBA" id="ARBA00004141"/>
    </source>
</evidence>
<feature type="transmembrane region" description="Helical" evidence="5">
    <location>
        <begin position="228"/>
        <end position="247"/>
    </location>
</feature>
<dbReference type="InterPro" id="IPR051533">
    <property type="entry name" value="WaaL-like"/>
</dbReference>
<keyword evidence="3 5" id="KW-1133">Transmembrane helix</keyword>
<keyword evidence="2 5" id="KW-0812">Transmembrane</keyword>
<dbReference type="PATRIC" id="fig|379893.4.peg.3084"/>
<accession>A0A0L0GYL7</accession>
<feature type="transmembrane region" description="Helical" evidence="5">
    <location>
        <begin position="330"/>
        <end position="350"/>
    </location>
</feature>
<dbReference type="EMBL" id="JNGI01000029">
    <property type="protein sequence ID" value="KNC94290.1"/>
    <property type="molecule type" value="Genomic_DNA"/>
</dbReference>